<name>A0A4P7N5W1_PYROR</name>
<evidence type="ECO:0000313" key="1">
    <source>
        <dbReference type="EMBL" id="QBZ56952.1"/>
    </source>
</evidence>
<accession>A0A4P7N5W1</accession>
<organism evidence="1 2">
    <name type="scientific">Pyricularia oryzae</name>
    <name type="common">Rice blast fungus</name>
    <name type="synonym">Magnaporthe oryzae</name>
    <dbReference type="NCBI Taxonomy" id="318829"/>
    <lineage>
        <taxon>Eukaryota</taxon>
        <taxon>Fungi</taxon>
        <taxon>Dikarya</taxon>
        <taxon>Ascomycota</taxon>
        <taxon>Pezizomycotina</taxon>
        <taxon>Sordariomycetes</taxon>
        <taxon>Sordariomycetidae</taxon>
        <taxon>Magnaporthales</taxon>
        <taxon>Pyriculariaceae</taxon>
        <taxon>Pyricularia</taxon>
    </lineage>
</organism>
<evidence type="ECO:0000313" key="2">
    <source>
        <dbReference type="Proteomes" id="UP000294847"/>
    </source>
</evidence>
<gene>
    <name evidence="1" type="ORF">PoMZ_01870</name>
</gene>
<proteinExistence type="predicted"/>
<dbReference type="EMBL" id="CP034205">
    <property type="protein sequence ID" value="QBZ56952.1"/>
    <property type="molecule type" value="Genomic_DNA"/>
</dbReference>
<protein>
    <submittedName>
        <fullName evidence="1">Uncharacterized protein</fullName>
    </submittedName>
</protein>
<sequence length="68" mass="7018">MLGGVGGGGWLLGQEGTIKQGAYRVTMMFDGGASAGLQLALKIDSQRFANCIIEGSLHSGYCSLLVVI</sequence>
<dbReference type="AlphaFoldDB" id="A0A4P7N5W1"/>
<reference evidence="1 2" key="1">
    <citation type="journal article" date="2019" name="Mol. Biol. Evol.">
        <title>Blast fungal genomes show frequent chromosomal changes, gene gains and losses, and effector gene turnover.</title>
        <authorList>
            <person name="Gomez Luciano L.B."/>
            <person name="Jason Tsai I."/>
            <person name="Chuma I."/>
            <person name="Tosa Y."/>
            <person name="Chen Y.H."/>
            <person name="Li J.Y."/>
            <person name="Li M.Y."/>
            <person name="Jade Lu M.Y."/>
            <person name="Nakayashiki H."/>
            <person name="Li W.H."/>
        </authorList>
    </citation>
    <scope>NUCLEOTIDE SEQUENCE [LARGE SCALE GENOMIC DNA]</scope>
    <source>
        <strain evidence="1">MZ5-1-6</strain>
    </source>
</reference>
<dbReference type="Proteomes" id="UP000294847">
    <property type="component" value="Chromosome 2"/>
</dbReference>